<keyword evidence="3 8" id="KW-0540">Nuclease</keyword>
<dbReference type="SUPFAM" id="SSF88723">
    <property type="entry name" value="PIN domain-like"/>
    <property type="match status" value="1"/>
</dbReference>
<dbReference type="HAMAP" id="MF_00265">
    <property type="entry name" value="VapC_Nob1"/>
    <property type="match status" value="1"/>
</dbReference>
<dbReference type="PANTHER" id="PTHR33653:SF1">
    <property type="entry name" value="RIBONUCLEASE VAPC2"/>
    <property type="match status" value="1"/>
</dbReference>
<evidence type="ECO:0000313" key="10">
    <source>
        <dbReference type="EMBL" id="APU13284.1"/>
    </source>
</evidence>
<accession>A0AAC9LAC4</accession>
<sequence length="136" mass="14872">MTTPTTPARVLLDTSVIIDLDRIELGELASARPLVSSVSVAELAYALGTTDLVERHARVERYHAALRRIDVLPFDTAAAKLYGVLATLVRETGRKSVPRRVDLQIAATAAARSLPLLTRNPKDFAALHRLIRVIPI</sequence>
<comment type="function">
    <text evidence="8">Toxic component of a toxin-antitoxin (TA) system. An RNase.</text>
</comment>
<evidence type="ECO:0000256" key="4">
    <source>
        <dbReference type="ARBA" id="ARBA00022723"/>
    </source>
</evidence>
<keyword evidence="2 8" id="KW-1277">Toxin-antitoxin system</keyword>
<dbReference type="EC" id="3.1.-.-" evidence="8"/>
<name>A0AAC9LAC4_9PSEU</name>
<dbReference type="RefSeq" id="WP_075739423.1">
    <property type="nucleotide sequence ID" value="NZ_CP016076.1"/>
</dbReference>
<dbReference type="GO" id="GO:0000287">
    <property type="term" value="F:magnesium ion binding"/>
    <property type="evidence" value="ECO:0007669"/>
    <property type="project" value="UniProtKB-UniRule"/>
</dbReference>
<evidence type="ECO:0000259" key="9">
    <source>
        <dbReference type="Pfam" id="PF01850"/>
    </source>
</evidence>
<dbReference type="InterPro" id="IPR002716">
    <property type="entry name" value="PIN_dom"/>
</dbReference>
<evidence type="ECO:0000256" key="5">
    <source>
        <dbReference type="ARBA" id="ARBA00022801"/>
    </source>
</evidence>
<dbReference type="EMBL" id="CP016076">
    <property type="protein sequence ID" value="APU13284.1"/>
    <property type="molecule type" value="Genomic_DNA"/>
</dbReference>
<dbReference type="GO" id="GO:0004540">
    <property type="term" value="F:RNA nuclease activity"/>
    <property type="evidence" value="ECO:0007669"/>
    <property type="project" value="InterPro"/>
</dbReference>
<evidence type="ECO:0000256" key="3">
    <source>
        <dbReference type="ARBA" id="ARBA00022722"/>
    </source>
</evidence>
<evidence type="ECO:0000313" key="11">
    <source>
        <dbReference type="Proteomes" id="UP000185511"/>
    </source>
</evidence>
<dbReference type="Pfam" id="PF01850">
    <property type="entry name" value="PIN"/>
    <property type="match status" value="1"/>
</dbReference>
<keyword evidence="11" id="KW-1185">Reference proteome</keyword>
<feature type="domain" description="PIN" evidence="9">
    <location>
        <begin position="10"/>
        <end position="126"/>
    </location>
</feature>
<feature type="binding site" evidence="8">
    <location>
        <position position="13"/>
    </location>
    <ligand>
        <name>Mg(2+)</name>
        <dbReference type="ChEBI" id="CHEBI:18420"/>
    </ligand>
</feature>
<organism evidence="10 11">
    <name type="scientific">Actinoalloteichus fjordicus</name>
    <dbReference type="NCBI Taxonomy" id="1612552"/>
    <lineage>
        <taxon>Bacteria</taxon>
        <taxon>Bacillati</taxon>
        <taxon>Actinomycetota</taxon>
        <taxon>Actinomycetes</taxon>
        <taxon>Pseudonocardiales</taxon>
        <taxon>Pseudonocardiaceae</taxon>
        <taxon>Actinoalloteichus</taxon>
    </lineage>
</organism>
<keyword evidence="6 8" id="KW-0460">Magnesium</keyword>
<comment type="cofactor">
    <cofactor evidence="1 8">
        <name>Mg(2+)</name>
        <dbReference type="ChEBI" id="CHEBI:18420"/>
    </cofactor>
</comment>
<dbReference type="AlphaFoldDB" id="A0AAC9LAC4"/>
<dbReference type="Gene3D" id="3.40.50.1010">
    <property type="entry name" value="5'-nuclease"/>
    <property type="match status" value="1"/>
</dbReference>
<evidence type="ECO:0000256" key="6">
    <source>
        <dbReference type="ARBA" id="ARBA00022842"/>
    </source>
</evidence>
<feature type="binding site" evidence="8">
    <location>
        <position position="102"/>
    </location>
    <ligand>
        <name>Mg(2+)</name>
        <dbReference type="ChEBI" id="CHEBI:18420"/>
    </ligand>
</feature>
<reference evidence="11" key="1">
    <citation type="submission" date="2016-06" db="EMBL/GenBank/DDBJ databases">
        <title>Complete genome sequence of Actinoalloteichus fjordicus DSM 46855 (=ADI127-17), type strain of the new species Actinoalloteichus fjordicus.</title>
        <authorList>
            <person name="Ruckert C."/>
            <person name="Nouioui I."/>
            <person name="Willmese J."/>
            <person name="van Wezel G."/>
            <person name="Klenk H.-P."/>
            <person name="Kalinowski J."/>
            <person name="Zotchev S.B."/>
        </authorList>
    </citation>
    <scope>NUCLEOTIDE SEQUENCE [LARGE SCALE GENOMIC DNA]</scope>
    <source>
        <strain evidence="11">ADI127-7</strain>
    </source>
</reference>
<comment type="similarity">
    <text evidence="7 8">Belongs to the PINc/VapC protein family.</text>
</comment>
<keyword evidence="5 8" id="KW-0378">Hydrolase</keyword>
<evidence type="ECO:0000256" key="8">
    <source>
        <dbReference type="HAMAP-Rule" id="MF_00265"/>
    </source>
</evidence>
<dbReference type="InterPro" id="IPR022907">
    <property type="entry name" value="VapC_family"/>
</dbReference>
<protein>
    <recommendedName>
        <fullName evidence="8">Ribonuclease VapC</fullName>
        <shortName evidence="8">RNase VapC</shortName>
        <ecNumber evidence="8">3.1.-.-</ecNumber>
    </recommendedName>
    <alternativeName>
        <fullName evidence="8">Toxin VapC</fullName>
    </alternativeName>
</protein>
<dbReference type="InterPro" id="IPR029060">
    <property type="entry name" value="PIN-like_dom_sf"/>
</dbReference>
<dbReference type="GO" id="GO:0016787">
    <property type="term" value="F:hydrolase activity"/>
    <property type="evidence" value="ECO:0007669"/>
    <property type="project" value="UniProtKB-KW"/>
</dbReference>
<keyword evidence="4 8" id="KW-0479">Metal-binding</keyword>
<evidence type="ECO:0000256" key="1">
    <source>
        <dbReference type="ARBA" id="ARBA00001946"/>
    </source>
</evidence>
<dbReference type="InterPro" id="IPR050556">
    <property type="entry name" value="Type_II_TA_system_RNase"/>
</dbReference>
<dbReference type="GO" id="GO:0090729">
    <property type="term" value="F:toxin activity"/>
    <property type="evidence" value="ECO:0007669"/>
    <property type="project" value="UniProtKB-KW"/>
</dbReference>
<evidence type="ECO:0000256" key="2">
    <source>
        <dbReference type="ARBA" id="ARBA00022649"/>
    </source>
</evidence>
<dbReference type="KEGG" id="acad:UA74_06050"/>
<gene>
    <name evidence="8" type="primary">vapC</name>
    <name evidence="10" type="ORF">UA74_06050</name>
</gene>
<dbReference type="PANTHER" id="PTHR33653">
    <property type="entry name" value="RIBONUCLEASE VAPC2"/>
    <property type="match status" value="1"/>
</dbReference>
<proteinExistence type="inferred from homology"/>
<keyword evidence="8" id="KW-0800">Toxin</keyword>
<dbReference type="Proteomes" id="UP000185511">
    <property type="component" value="Chromosome"/>
</dbReference>
<evidence type="ECO:0000256" key="7">
    <source>
        <dbReference type="ARBA" id="ARBA00038093"/>
    </source>
</evidence>